<dbReference type="GeneID" id="36522656"/>
<dbReference type="PANTHER" id="PTHR35596">
    <property type="entry name" value="DUF2263 DOMAIN-CONTAINING PROTEIN"/>
    <property type="match status" value="1"/>
</dbReference>
<dbReference type="InterPro" id="IPR012664">
    <property type="entry name" value="CHP02452"/>
</dbReference>
<gene>
    <name evidence="3" type="ORF">BDW47DRAFT_1205</name>
</gene>
<dbReference type="OrthoDB" id="9985428at2759"/>
<dbReference type="InterPro" id="IPR019261">
    <property type="entry name" value="PARG_cat_microbial"/>
</dbReference>
<protein>
    <recommendedName>
        <fullName evidence="2">Microbial-type PARG catalytic domain-containing protein</fullName>
    </recommendedName>
</protein>
<dbReference type="STRING" id="41067.A0A2I2FPB6"/>
<keyword evidence="4" id="KW-1185">Reference proteome</keyword>
<dbReference type="InterPro" id="IPR043472">
    <property type="entry name" value="Macro_dom-like"/>
</dbReference>
<dbReference type="AlphaFoldDB" id="A0A2I2FPB6"/>
<sequence>MSSNPQKYTQSTLPKSWFQPSSSKPPSNSIPPSSSKSTGPNRREILRATAEETKSLLPQLLALRPQAPPNGYYYAHARTRVLDTRYKPKNLSTTVEVVNADTYDTAIDLAGPNGFLHHDHTAKVCVLNLASEKHAGGGWLRGAMAQEEALCYRSSLSFTLKRRFYPIRDRDAIYSPTVLIVRGNFDQGHKLMDLQRPELFPVVSVVSVAAVRRPEILNANPPRFKHIADRHLTKDKMRAILRVAAYNRQRRLVLGALGCGAFANPKQEVADCWTEVLQEQEFQGWWERIVFAVLENAGGPAINTGNFDTFRSKLQGLRV</sequence>
<feature type="domain" description="Microbial-type PARG catalytic" evidence="2">
    <location>
        <begin position="85"/>
        <end position="182"/>
    </location>
</feature>
<evidence type="ECO:0000259" key="2">
    <source>
        <dbReference type="Pfam" id="PF10021"/>
    </source>
</evidence>
<accession>A0A2I2FPB6</accession>
<reference evidence="3 4" key="1">
    <citation type="submission" date="2017-12" db="EMBL/GenBank/DDBJ databases">
        <authorList>
            <consortium name="DOE Joint Genome Institute"/>
            <person name="Haridas S."/>
            <person name="Kjaerbolling I."/>
            <person name="Vesth T.C."/>
            <person name="Frisvad J.C."/>
            <person name="Nybo J.L."/>
            <person name="Theobald S."/>
            <person name="Kuo A."/>
            <person name="Bowyer P."/>
            <person name="Matsuda Y."/>
            <person name="Mondo S."/>
            <person name="Lyhne E.K."/>
            <person name="Kogle M.E."/>
            <person name="Clum A."/>
            <person name="Lipzen A."/>
            <person name="Salamov A."/>
            <person name="Ngan C.Y."/>
            <person name="Daum C."/>
            <person name="Chiniquy J."/>
            <person name="Barry K."/>
            <person name="LaButti K."/>
            <person name="Simmons B.A."/>
            <person name="Magnuson J.K."/>
            <person name="Mortensen U.H."/>
            <person name="Larsen T.O."/>
            <person name="Grigoriev I.V."/>
            <person name="Baker S.E."/>
            <person name="Andersen M.R."/>
            <person name="Nordberg H.P."/>
            <person name="Cantor M.N."/>
            <person name="Hua S.X."/>
        </authorList>
    </citation>
    <scope>NUCLEOTIDE SEQUENCE [LARGE SCALE GENOMIC DNA]</scope>
    <source>
        <strain evidence="3 4">CBS 102.13</strain>
    </source>
</reference>
<name>A0A2I2FPB6_ASPCN</name>
<dbReference type="EMBL" id="KZ559117">
    <property type="protein sequence ID" value="PLB42477.1"/>
    <property type="molecule type" value="Genomic_DNA"/>
</dbReference>
<evidence type="ECO:0000313" key="3">
    <source>
        <dbReference type="EMBL" id="PLB42477.1"/>
    </source>
</evidence>
<feature type="compositionally biased region" description="Polar residues" evidence="1">
    <location>
        <begin position="1"/>
        <end position="14"/>
    </location>
</feature>
<dbReference type="SUPFAM" id="SSF52949">
    <property type="entry name" value="Macro domain-like"/>
    <property type="match status" value="1"/>
</dbReference>
<dbReference type="Proteomes" id="UP000234585">
    <property type="component" value="Unassembled WGS sequence"/>
</dbReference>
<evidence type="ECO:0000256" key="1">
    <source>
        <dbReference type="SAM" id="MobiDB-lite"/>
    </source>
</evidence>
<organism evidence="3 4">
    <name type="scientific">Aspergillus candidus</name>
    <dbReference type="NCBI Taxonomy" id="41067"/>
    <lineage>
        <taxon>Eukaryota</taxon>
        <taxon>Fungi</taxon>
        <taxon>Dikarya</taxon>
        <taxon>Ascomycota</taxon>
        <taxon>Pezizomycotina</taxon>
        <taxon>Eurotiomycetes</taxon>
        <taxon>Eurotiomycetidae</taxon>
        <taxon>Eurotiales</taxon>
        <taxon>Aspergillaceae</taxon>
        <taxon>Aspergillus</taxon>
        <taxon>Aspergillus subgen. Circumdati</taxon>
    </lineage>
</organism>
<feature type="region of interest" description="Disordered" evidence="1">
    <location>
        <begin position="1"/>
        <end position="41"/>
    </location>
</feature>
<evidence type="ECO:0000313" key="4">
    <source>
        <dbReference type="Proteomes" id="UP000234585"/>
    </source>
</evidence>
<dbReference type="Gene3D" id="3.40.220.10">
    <property type="entry name" value="Leucine Aminopeptidase, subunit E, domain 1"/>
    <property type="match status" value="1"/>
</dbReference>
<dbReference type="PANTHER" id="PTHR35596:SF1">
    <property type="entry name" value="MICROBIAL-TYPE PARG CATALYTIC DOMAIN-CONTAINING PROTEIN"/>
    <property type="match status" value="1"/>
</dbReference>
<proteinExistence type="predicted"/>
<dbReference type="Pfam" id="PF10021">
    <property type="entry name" value="PARG_cat_microb"/>
    <property type="match status" value="1"/>
</dbReference>
<dbReference type="NCBIfam" id="TIGR02452">
    <property type="entry name" value="TIGR02452 family protein"/>
    <property type="match status" value="1"/>
</dbReference>
<feature type="compositionally biased region" description="Low complexity" evidence="1">
    <location>
        <begin position="20"/>
        <end position="37"/>
    </location>
</feature>
<dbReference type="RefSeq" id="XP_024676489.1">
    <property type="nucleotide sequence ID" value="XM_024815496.1"/>
</dbReference>